<dbReference type="EMBL" id="JAGFBV010000002">
    <property type="protein sequence ID" value="MBP4136946.1"/>
    <property type="molecule type" value="Genomic_DNA"/>
</dbReference>
<evidence type="ECO:0000313" key="1">
    <source>
        <dbReference type="EMBL" id="MBP4136946.1"/>
    </source>
</evidence>
<comment type="caution">
    <text evidence="1">The sequence shown here is derived from an EMBL/GenBank/DDBJ whole genome shotgun (WGS) entry which is preliminary data.</text>
</comment>
<dbReference type="Proteomes" id="UP000675047">
    <property type="component" value="Unassembled WGS sequence"/>
</dbReference>
<dbReference type="RefSeq" id="WP_210664985.1">
    <property type="nucleotide sequence ID" value="NZ_JAGFBV010000002.1"/>
</dbReference>
<accession>A0A941AWQ0</accession>
<sequence>MLITFTSGTLAPARGDEQKLLEEMSYAWTNKIIHIQLPPQSRTILGNSYNVTTTKYRFIFSDGTKIEFIQRSHELDPVTETLQTDHLSLMTIVKQYNP</sequence>
<gene>
    <name evidence="1" type="ORF">J3495_02505</name>
</gene>
<dbReference type="AlphaFoldDB" id="A0A941AWQ0"/>
<reference evidence="1 2" key="1">
    <citation type="submission" date="2021-03" db="EMBL/GenBank/DDBJ databases">
        <title>Flavobacterium Flabelliformis Sp. Nov. And Flavobacterium Geliluteum Sp. Nov., Two Novel Multidrug Resistant Psychrophilic Species Isolated From Antarctica.</title>
        <authorList>
            <person name="Kralova S."/>
            <person name="Busse H.J."/>
            <person name="Bezdicek M."/>
            <person name="Nykrynova M."/>
            <person name="Kroupova E."/>
            <person name="Krsek D."/>
            <person name="Sedlacek I."/>
        </authorList>
    </citation>
    <scope>NUCLEOTIDE SEQUENCE [LARGE SCALE GENOMIC DNA]</scope>
    <source>
        <strain evidence="1 2">P7388</strain>
    </source>
</reference>
<proteinExistence type="predicted"/>
<protein>
    <submittedName>
        <fullName evidence="1">Uncharacterized protein</fullName>
    </submittedName>
</protein>
<evidence type="ECO:0000313" key="2">
    <source>
        <dbReference type="Proteomes" id="UP000675047"/>
    </source>
</evidence>
<name>A0A941AWQ0_9FLAO</name>
<keyword evidence="2" id="KW-1185">Reference proteome</keyword>
<organism evidence="1 2">
    <name type="scientific">Flavobacterium geliluteum</name>
    <dbReference type="NCBI Taxonomy" id="2816120"/>
    <lineage>
        <taxon>Bacteria</taxon>
        <taxon>Pseudomonadati</taxon>
        <taxon>Bacteroidota</taxon>
        <taxon>Flavobacteriia</taxon>
        <taxon>Flavobacteriales</taxon>
        <taxon>Flavobacteriaceae</taxon>
        <taxon>Flavobacterium</taxon>
    </lineage>
</organism>